<proteinExistence type="predicted"/>
<evidence type="ECO:0000256" key="2">
    <source>
        <dbReference type="SAM" id="SignalP"/>
    </source>
</evidence>
<dbReference type="EMBL" id="BAAAQM010000086">
    <property type="protein sequence ID" value="GAA2005437.1"/>
    <property type="molecule type" value="Genomic_DNA"/>
</dbReference>
<keyword evidence="4" id="KW-1185">Reference proteome</keyword>
<feature type="chain" id="PRO_5045234809" description="Secreted protein" evidence="2">
    <location>
        <begin position="22"/>
        <end position="110"/>
    </location>
</feature>
<evidence type="ECO:0000256" key="1">
    <source>
        <dbReference type="SAM" id="MobiDB-lite"/>
    </source>
</evidence>
<keyword evidence="2" id="KW-0732">Signal</keyword>
<accession>A0ABP5ER16</accession>
<name>A0ABP5ER16_9ACTN</name>
<protein>
    <recommendedName>
        <fullName evidence="5">Secreted protein</fullName>
    </recommendedName>
</protein>
<gene>
    <name evidence="3" type="ORF">GCM10009838_84540</name>
</gene>
<feature type="region of interest" description="Disordered" evidence="1">
    <location>
        <begin position="31"/>
        <end position="74"/>
    </location>
</feature>
<feature type="signal peptide" evidence="2">
    <location>
        <begin position="1"/>
        <end position="21"/>
    </location>
</feature>
<evidence type="ECO:0008006" key="5">
    <source>
        <dbReference type="Google" id="ProtNLM"/>
    </source>
</evidence>
<evidence type="ECO:0000313" key="3">
    <source>
        <dbReference type="EMBL" id="GAA2005437.1"/>
    </source>
</evidence>
<evidence type="ECO:0000313" key="4">
    <source>
        <dbReference type="Proteomes" id="UP001499854"/>
    </source>
</evidence>
<dbReference type="Proteomes" id="UP001499854">
    <property type="component" value="Unassembled WGS sequence"/>
</dbReference>
<organism evidence="3 4">
    <name type="scientific">Catenulispora subtropica</name>
    <dbReference type="NCBI Taxonomy" id="450798"/>
    <lineage>
        <taxon>Bacteria</taxon>
        <taxon>Bacillati</taxon>
        <taxon>Actinomycetota</taxon>
        <taxon>Actinomycetes</taxon>
        <taxon>Catenulisporales</taxon>
        <taxon>Catenulisporaceae</taxon>
        <taxon>Catenulispora</taxon>
    </lineage>
</organism>
<reference evidence="4" key="1">
    <citation type="journal article" date="2019" name="Int. J. Syst. Evol. Microbiol.">
        <title>The Global Catalogue of Microorganisms (GCM) 10K type strain sequencing project: providing services to taxonomists for standard genome sequencing and annotation.</title>
        <authorList>
            <consortium name="The Broad Institute Genomics Platform"/>
            <consortium name="The Broad Institute Genome Sequencing Center for Infectious Disease"/>
            <person name="Wu L."/>
            <person name="Ma J."/>
        </authorList>
    </citation>
    <scope>NUCLEOTIDE SEQUENCE [LARGE SCALE GENOMIC DNA]</scope>
    <source>
        <strain evidence="4">JCM 16013</strain>
    </source>
</reference>
<comment type="caution">
    <text evidence="3">The sequence shown here is derived from an EMBL/GenBank/DDBJ whole genome shotgun (WGS) entry which is preliminary data.</text>
</comment>
<sequence length="110" mass="11677">MPAARAVGVTAAAARVLTALALTVAASGSAAHPFPAAAGRRRRTLTHRDPLPLRPPPRLPARRPDRSGCSGRPPRMFAAMPRLVAGCAPIVGKSYRPGPVRAQHPWQRPR</sequence>